<dbReference type="EMBL" id="CAJFCW020000002">
    <property type="protein sequence ID" value="CAG9092286.1"/>
    <property type="molecule type" value="Genomic_DNA"/>
</dbReference>
<feature type="region of interest" description="Disordered" evidence="1">
    <location>
        <begin position="1"/>
        <end position="32"/>
    </location>
</feature>
<name>A0A811K6A7_9BILA</name>
<feature type="compositionally biased region" description="Basic and acidic residues" evidence="1">
    <location>
        <begin position="1"/>
        <end position="11"/>
    </location>
</feature>
<reference evidence="2" key="1">
    <citation type="submission" date="2020-09" db="EMBL/GenBank/DDBJ databases">
        <authorList>
            <person name="Kikuchi T."/>
        </authorList>
    </citation>
    <scope>NUCLEOTIDE SEQUENCE</scope>
    <source>
        <strain evidence="2">SH1</strain>
    </source>
</reference>
<proteinExistence type="predicted"/>
<feature type="compositionally biased region" description="Basic and acidic residues" evidence="1">
    <location>
        <begin position="108"/>
        <end position="124"/>
    </location>
</feature>
<dbReference type="EMBL" id="CAJFDH010000002">
    <property type="protein sequence ID" value="CAD5210882.1"/>
    <property type="molecule type" value="Genomic_DNA"/>
</dbReference>
<sequence>MRTERRDDSAKAKRSSTALPCPEKPFQRGDKDRLLEKAERRWTIKKDDGTVAELRLFEKKKKSETFLYIDVANKQNVRQSKNCKETVFRYCQPAGPTISAEDPGAISKSDRFRKTKRPFREARRTKQRNGRDAASPFLGPAQAGPCP</sequence>
<organism evidence="2 3">
    <name type="scientific">Bursaphelenchus okinawaensis</name>
    <dbReference type="NCBI Taxonomy" id="465554"/>
    <lineage>
        <taxon>Eukaryota</taxon>
        <taxon>Metazoa</taxon>
        <taxon>Ecdysozoa</taxon>
        <taxon>Nematoda</taxon>
        <taxon>Chromadorea</taxon>
        <taxon>Rhabditida</taxon>
        <taxon>Tylenchina</taxon>
        <taxon>Tylenchomorpha</taxon>
        <taxon>Aphelenchoidea</taxon>
        <taxon>Aphelenchoididae</taxon>
        <taxon>Bursaphelenchus</taxon>
    </lineage>
</organism>
<gene>
    <name evidence="2" type="ORF">BOKJ2_LOCUS3416</name>
</gene>
<evidence type="ECO:0000256" key="1">
    <source>
        <dbReference type="SAM" id="MobiDB-lite"/>
    </source>
</evidence>
<protein>
    <submittedName>
        <fullName evidence="2">Uncharacterized protein</fullName>
    </submittedName>
</protein>
<dbReference type="AlphaFoldDB" id="A0A811K6A7"/>
<evidence type="ECO:0000313" key="2">
    <source>
        <dbReference type="EMBL" id="CAD5210882.1"/>
    </source>
</evidence>
<accession>A0A811K6A7</accession>
<evidence type="ECO:0000313" key="3">
    <source>
        <dbReference type="Proteomes" id="UP000614601"/>
    </source>
</evidence>
<dbReference type="Proteomes" id="UP000783686">
    <property type="component" value="Unassembled WGS sequence"/>
</dbReference>
<dbReference type="Proteomes" id="UP000614601">
    <property type="component" value="Unassembled WGS sequence"/>
</dbReference>
<comment type="caution">
    <text evidence="2">The sequence shown here is derived from an EMBL/GenBank/DDBJ whole genome shotgun (WGS) entry which is preliminary data.</text>
</comment>
<feature type="region of interest" description="Disordered" evidence="1">
    <location>
        <begin position="98"/>
        <end position="147"/>
    </location>
</feature>
<keyword evidence="3" id="KW-1185">Reference proteome</keyword>